<name>A0ACC2JEP6_9PEZI</name>
<evidence type="ECO:0000313" key="1">
    <source>
        <dbReference type="EMBL" id="KAJ8125920.1"/>
    </source>
</evidence>
<comment type="caution">
    <text evidence="1">The sequence shown here is derived from an EMBL/GenBank/DDBJ whole genome shotgun (WGS) entry which is preliminary data.</text>
</comment>
<accession>A0ACC2JEP6</accession>
<organism evidence="1 2">
    <name type="scientific">Lasiodiplodia mahajangana</name>
    <dbReference type="NCBI Taxonomy" id="1108764"/>
    <lineage>
        <taxon>Eukaryota</taxon>
        <taxon>Fungi</taxon>
        <taxon>Dikarya</taxon>
        <taxon>Ascomycota</taxon>
        <taxon>Pezizomycotina</taxon>
        <taxon>Dothideomycetes</taxon>
        <taxon>Dothideomycetes incertae sedis</taxon>
        <taxon>Botryosphaeriales</taxon>
        <taxon>Botryosphaeriaceae</taxon>
        <taxon>Lasiodiplodia</taxon>
    </lineage>
</organism>
<sequence>MASSTPGNSLIEKMPYELRRMIMTTLMGDASDVIALAKTCTRFYVIYHHDQQARLKYAAEVTERLVGLQSPHLTRAIIMLTNGMGRFWQESKCCSNCLKKVYRRGTWVFTARDLRIVESPEFEKQLLKSYKLAEWFRVRCKESEKKAGLVNYLHDTVLRMPPDDPMDLKMLMASVVLATFKVRCRKGEVYPQQFWVPRLQPRYKRNYKRRHYNQLRITFKALRKS</sequence>
<dbReference type="Proteomes" id="UP001153332">
    <property type="component" value="Unassembled WGS sequence"/>
</dbReference>
<keyword evidence="2" id="KW-1185">Reference proteome</keyword>
<proteinExistence type="predicted"/>
<gene>
    <name evidence="1" type="ORF">O1611_g7717</name>
</gene>
<dbReference type="EMBL" id="JAPUUL010002116">
    <property type="protein sequence ID" value="KAJ8125920.1"/>
    <property type="molecule type" value="Genomic_DNA"/>
</dbReference>
<reference evidence="1" key="1">
    <citation type="submission" date="2022-12" db="EMBL/GenBank/DDBJ databases">
        <title>Genome Sequence of Lasiodiplodia mahajangana.</title>
        <authorList>
            <person name="Buettner E."/>
        </authorList>
    </citation>
    <scope>NUCLEOTIDE SEQUENCE</scope>
    <source>
        <strain evidence="1">VT137</strain>
    </source>
</reference>
<protein>
    <submittedName>
        <fullName evidence="1">Uncharacterized protein</fullName>
    </submittedName>
</protein>
<evidence type="ECO:0000313" key="2">
    <source>
        <dbReference type="Proteomes" id="UP001153332"/>
    </source>
</evidence>